<protein>
    <submittedName>
        <fullName evidence="1">Uncharacterized protein</fullName>
    </submittedName>
</protein>
<name>A0A085M7Q8_9BILA</name>
<sequence length="62" mass="6913">MLEVPYSKKLQSCHLHQFLSYARAARIKLKESLSAAIELPLKLAKHGQAFKQAVPKEALKGP</sequence>
<dbReference type="EMBL" id="KL363219">
    <property type="protein sequence ID" value="KFD53254.1"/>
    <property type="molecule type" value="Genomic_DNA"/>
</dbReference>
<evidence type="ECO:0000313" key="2">
    <source>
        <dbReference type="EMBL" id="KFD65534.1"/>
    </source>
</evidence>
<keyword evidence="3" id="KW-1185">Reference proteome</keyword>
<gene>
    <name evidence="1" type="ORF">M513_05964</name>
    <name evidence="2" type="ORF">M514_05964</name>
</gene>
<evidence type="ECO:0000313" key="1">
    <source>
        <dbReference type="EMBL" id="KFD53254.1"/>
    </source>
</evidence>
<dbReference type="Proteomes" id="UP000030764">
    <property type="component" value="Unassembled WGS sequence"/>
</dbReference>
<dbReference type="Proteomes" id="UP000030758">
    <property type="component" value="Unassembled WGS sequence"/>
</dbReference>
<proteinExistence type="predicted"/>
<accession>A0A085M7Q8</accession>
<dbReference type="EMBL" id="KL367536">
    <property type="protein sequence ID" value="KFD65534.1"/>
    <property type="molecule type" value="Genomic_DNA"/>
</dbReference>
<organism evidence="1 3">
    <name type="scientific">Trichuris suis</name>
    <name type="common">pig whipworm</name>
    <dbReference type="NCBI Taxonomy" id="68888"/>
    <lineage>
        <taxon>Eukaryota</taxon>
        <taxon>Metazoa</taxon>
        <taxon>Ecdysozoa</taxon>
        <taxon>Nematoda</taxon>
        <taxon>Enoplea</taxon>
        <taxon>Dorylaimia</taxon>
        <taxon>Trichinellida</taxon>
        <taxon>Trichuridae</taxon>
        <taxon>Trichuris</taxon>
    </lineage>
</organism>
<evidence type="ECO:0000313" key="3">
    <source>
        <dbReference type="Proteomes" id="UP000030764"/>
    </source>
</evidence>
<reference evidence="1 3" key="1">
    <citation type="journal article" date="2014" name="Nat. Genet.">
        <title>Genome and transcriptome of the porcine whipworm Trichuris suis.</title>
        <authorList>
            <person name="Jex A.R."/>
            <person name="Nejsum P."/>
            <person name="Schwarz E.M."/>
            <person name="Hu L."/>
            <person name="Young N.D."/>
            <person name="Hall R.S."/>
            <person name="Korhonen P.K."/>
            <person name="Liao S."/>
            <person name="Thamsborg S."/>
            <person name="Xia J."/>
            <person name="Xu P."/>
            <person name="Wang S."/>
            <person name="Scheerlinck J.P."/>
            <person name="Hofmann A."/>
            <person name="Sternberg P.W."/>
            <person name="Wang J."/>
            <person name="Gasser R.B."/>
        </authorList>
    </citation>
    <scope>NUCLEOTIDE SEQUENCE [LARGE SCALE GENOMIC DNA]</scope>
    <source>
        <strain evidence="2">DCEP-RM93F</strain>
        <strain evidence="1">DCEP-RM93M</strain>
    </source>
</reference>
<dbReference type="AlphaFoldDB" id="A0A085M7Q8"/>